<reference evidence="4 7" key="3">
    <citation type="submission" date="2016-08" db="EMBL/GenBank/DDBJ databases">
        <authorList>
            <person name="Seilhamer J.J."/>
        </authorList>
    </citation>
    <scope>NUCLEOTIDE SEQUENCE [LARGE SCALE GENOMIC DNA]</scope>
    <source>
        <strain evidence="4 7">NML150140-1</strain>
    </source>
</reference>
<keyword evidence="3" id="KW-0326">Glycosidase</keyword>
<dbReference type="PATRIC" id="fig|1432052.4.peg.69"/>
<dbReference type="Gene3D" id="3.10.50.10">
    <property type="match status" value="1"/>
</dbReference>
<dbReference type="EC" id="3.2.-.-" evidence="3"/>
<dbReference type="PANTHER" id="PTHR46066:SF2">
    <property type="entry name" value="CHITINASE DOMAIN-CONTAINING PROTEIN 1"/>
    <property type="match status" value="1"/>
</dbReference>
<protein>
    <submittedName>
        <fullName evidence="4">Chitinase</fullName>
    </submittedName>
    <submittedName>
        <fullName evidence="3">Putative sporulation-specific glycosylase YdhD</fullName>
        <ecNumber evidence="3">3.2.-.-</ecNumber>
    </submittedName>
</protein>
<dbReference type="Pfam" id="PF00704">
    <property type="entry name" value="Glyco_hydro_18"/>
    <property type="match status" value="1"/>
</dbReference>
<accession>A0A1E3AJV1</accession>
<gene>
    <name evidence="3" type="primary">ydhD</name>
    <name evidence="4" type="ORF">BEI59_19475</name>
    <name evidence="3" type="ORF">BEI61_00065</name>
    <name evidence="5" type="ORF">BEI63_03945</name>
</gene>
<dbReference type="SUPFAM" id="SSF51445">
    <property type="entry name" value="(Trans)glycosidases"/>
    <property type="match status" value="1"/>
</dbReference>
<comment type="caution">
    <text evidence="3">The sequence shown here is derived from an EMBL/GenBank/DDBJ whole genome shotgun (WGS) entry which is preliminary data.</text>
</comment>
<keyword evidence="3" id="KW-0378">Hydrolase</keyword>
<dbReference type="SMART" id="SM00636">
    <property type="entry name" value="Glyco_18"/>
    <property type="match status" value="1"/>
</dbReference>
<dbReference type="Proteomes" id="UP000094067">
    <property type="component" value="Unassembled WGS sequence"/>
</dbReference>
<keyword evidence="8" id="KW-1185">Reference proteome</keyword>
<dbReference type="PANTHER" id="PTHR46066">
    <property type="entry name" value="CHITINASE DOMAIN-CONTAINING PROTEIN 1 FAMILY MEMBER"/>
    <property type="match status" value="1"/>
</dbReference>
<dbReference type="Proteomes" id="UP000094271">
    <property type="component" value="Unassembled WGS sequence"/>
</dbReference>
<keyword evidence="1" id="KW-0472">Membrane</keyword>
<dbReference type="InterPro" id="IPR017853">
    <property type="entry name" value="GH"/>
</dbReference>
<feature type="domain" description="GH18" evidence="2">
    <location>
        <begin position="243"/>
        <end position="556"/>
    </location>
</feature>
<proteinExistence type="predicted"/>
<dbReference type="AlphaFoldDB" id="A0A1E3AJV1"/>
<dbReference type="EMBL" id="MEHA01000015">
    <property type="protein sequence ID" value="ODR48920.1"/>
    <property type="molecule type" value="Genomic_DNA"/>
</dbReference>
<reference evidence="5 8" key="2">
    <citation type="submission" date="2016-08" db="EMBL/GenBank/DDBJ databases">
        <title>Characterization of Isolates of Eisenbergiella tayi Derived from Blood Cultures, Using Whole Genome Sequencing.</title>
        <authorList>
            <person name="Bernier A.-M."/>
            <person name="Burdz T."/>
            <person name="Wiebe D."/>
            <person name="Bernard K."/>
        </authorList>
    </citation>
    <scope>NUCLEOTIDE SEQUENCE [LARGE SCALE GENOMIC DNA]</scope>
    <source>
        <strain evidence="5 8">NML120146</strain>
    </source>
</reference>
<dbReference type="Gene3D" id="2.30.30.40">
    <property type="entry name" value="SH3 Domains"/>
    <property type="match status" value="1"/>
</dbReference>
<dbReference type="InterPro" id="IPR001223">
    <property type="entry name" value="Glyco_hydro18_cat"/>
</dbReference>
<sequence length="556" mass="62386">MKKKLPVIIAVVLIIVIIAITAGTKILERFSYSKERMDLNAYYGLETGEDVALVLNNEIKEEKGKLSEGRCYLDLDTVHEYLNDRFYADYNEGLLLYTTPDSIIRAEAGASGEEGYIPAFLDNGIMYVALDYVKKFTNFSFTLYQEPNRAVLTTIWNEHQAAEIGKDTAVRYQGGVKSDILTDMTAGDKVVILEEMENWSKVATEDGFLGYVENKRLKNQHSETLIPVTDYQEPEYTSIRREYKINLGWHQVTSESANSTLESVLEGITGMNVISPTWFFLSDDDGNFVSIGSTDYVNKAHSRGLEVWALLDNFTYDVNTKEILSYTSKRAKLIEGLVNEALALGVDGINVDLEQVSSEAGEDYVEFLRELSISCRANNLVLSVDNYVPKNYNAHYDWKEQGKVADYVIIMGYDEHYGGSQEPGSVASIGYVEEGISTMVQSVPSEKVINAVPFYTRIWETSGGEVKSQAVGMSAVQKFLSDRNIEAVWDEDTCQNYAEVQDGDSFYQVWIEDARSLEVKMNIMKSYNIGGVAAWKLGYEKGHPEVWDVLSGFANG</sequence>
<dbReference type="PROSITE" id="PS51910">
    <property type="entry name" value="GH18_2"/>
    <property type="match status" value="1"/>
</dbReference>
<dbReference type="Proteomes" id="UP000094869">
    <property type="component" value="Unassembled WGS sequence"/>
</dbReference>
<dbReference type="InterPro" id="IPR029070">
    <property type="entry name" value="Chitinase_insertion_sf"/>
</dbReference>
<name>A0A1E3AJV1_9FIRM</name>
<evidence type="ECO:0000259" key="2">
    <source>
        <dbReference type="PROSITE" id="PS51910"/>
    </source>
</evidence>
<dbReference type="GO" id="GO:0008061">
    <property type="term" value="F:chitin binding"/>
    <property type="evidence" value="ECO:0007669"/>
    <property type="project" value="InterPro"/>
</dbReference>
<dbReference type="Pfam" id="PF08239">
    <property type="entry name" value="SH3_3"/>
    <property type="match status" value="1"/>
</dbReference>
<dbReference type="OrthoDB" id="9775889at2"/>
<reference evidence="3 6" key="1">
    <citation type="submission" date="2016-07" db="EMBL/GenBank/DDBJ databases">
        <title>Characterization of isolates of Eisenbergiella tayi derived from blood cultures, using whole genome sequencing.</title>
        <authorList>
            <person name="Burdz T."/>
            <person name="Wiebe D."/>
            <person name="Huynh C."/>
            <person name="Bernard K."/>
        </authorList>
    </citation>
    <scope>NUCLEOTIDE SEQUENCE [LARGE SCALE GENOMIC DNA]</scope>
    <source>
        <strain evidence="3 6">NML 110608</strain>
    </source>
</reference>
<dbReference type="GO" id="GO:0016798">
    <property type="term" value="F:hydrolase activity, acting on glycosyl bonds"/>
    <property type="evidence" value="ECO:0007669"/>
    <property type="project" value="UniProtKB-KW"/>
</dbReference>
<dbReference type="RefSeq" id="WP_069150855.1">
    <property type="nucleotide sequence ID" value="NZ_DAWDRA010000339.1"/>
</dbReference>
<dbReference type="GO" id="GO:0005975">
    <property type="term" value="P:carbohydrate metabolic process"/>
    <property type="evidence" value="ECO:0007669"/>
    <property type="project" value="InterPro"/>
</dbReference>
<organism evidence="3 6">
    <name type="scientific">Eisenbergiella tayi</name>
    <dbReference type="NCBI Taxonomy" id="1432052"/>
    <lineage>
        <taxon>Bacteria</taxon>
        <taxon>Bacillati</taxon>
        <taxon>Bacillota</taxon>
        <taxon>Clostridia</taxon>
        <taxon>Lachnospirales</taxon>
        <taxon>Lachnospiraceae</taxon>
        <taxon>Eisenbergiella</taxon>
    </lineage>
</organism>
<evidence type="ECO:0000313" key="5">
    <source>
        <dbReference type="EMBL" id="ODR60350.1"/>
    </source>
</evidence>
<dbReference type="InterPro" id="IPR003646">
    <property type="entry name" value="SH3-like_bac-type"/>
</dbReference>
<evidence type="ECO:0000313" key="7">
    <source>
        <dbReference type="Proteomes" id="UP000094271"/>
    </source>
</evidence>
<evidence type="ECO:0000313" key="8">
    <source>
        <dbReference type="Proteomes" id="UP000094869"/>
    </source>
</evidence>
<dbReference type="InterPro" id="IPR011583">
    <property type="entry name" value="Chitinase_II/V-like_cat"/>
</dbReference>
<dbReference type="EMBL" id="MCGH01000001">
    <property type="protein sequence ID" value="ODM08436.1"/>
    <property type="molecule type" value="Genomic_DNA"/>
</dbReference>
<dbReference type="Gene3D" id="3.20.20.80">
    <property type="entry name" value="Glycosidases"/>
    <property type="match status" value="1"/>
</dbReference>
<evidence type="ECO:0000313" key="4">
    <source>
        <dbReference type="EMBL" id="ODR48920.1"/>
    </source>
</evidence>
<evidence type="ECO:0000256" key="1">
    <source>
        <dbReference type="SAM" id="Phobius"/>
    </source>
</evidence>
<feature type="transmembrane region" description="Helical" evidence="1">
    <location>
        <begin position="6"/>
        <end position="27"/>
    </location>
</feature>
<keyword evidence="1" id="KW-0812">Transmembrane</keyword>
<evidence type="ECO:0000313" key="3">
    <source>
        <dbReference type="EMBL" id="ODM08436.1"/>
    </source>
</evidence>
<keyword evidence="1" id="KW-1133">Transmembrane helix</keyword>
<evidence type="ECO:0000313" key="6">
    <source>
        <dbReference type="Proteomes" id="UP000094067"/>
    </source>
</evidence>
<dbReference type="EMBL" id="MEHD01000011">
    <property type="protein sequence ID" value="ODR60350.1"/>
    <property type="molecule type" value="Genomic_DNA"/>
</dbReference>